<evidence type="ECO:0000313" key="1">
    <source>
        <dbReference type="EMBL" id="KFI57979.1"/>
    </source>
</evidence>
<evidence type="ECO:0000313" key="2">
    <source>
        <dbReference type="Proteomes" id="UP000028995"/>
    </source>
</evidence>
<comment type="caution">
    <text evidence="1">The sequence shown here is derived from an EMBL/GenBank/DDBJ whole genome shotgun (WGS) entry which is preliminary data.</text>
</comment>
<dbReference type="EMBL" id="JGYU01000002">
    <property type="protein sequence ID" value="KFI57979.1"/>
    <property type="molecule type" value="Genomic_DNA"/>
</dbReference>
<proteinExistence type="predicted"/>
<dbReference type="Proteomes" id="UP000028995">
    <property type="component" value="Unassembled WGS sequence"/>
</dbReference>
<dbReference type="AlphaFoldDB" id="A0A087AGS9"/>
<protein>
    <submittedName>
        <fullName evidence="1">Teicoplanin resistance protein VanZ</fullName>
    </submittedName>
</protein>
<organism evidence="1 2">
    <name type="scientific">Bifidobacterium choerinum</name>
    <dbReference type="NCBI Taxonomy" id="35760"/>
    <lineage>
        <taxon>Bacteria</taxon>
        <taxon>Bacillati</taxon>
        <taxon>Actinomycetota</taxon>
        <taxon>Actinomycetes</taxon>
        <taxon>Bifidobacteriales</taxon>
        <taxon>Bifidobacteriaceae</taxon>
        <taxon>Bifidobacterium</taxon>
    </lineage>
</organism>
<sequence>MDLHAPDAVGSGARRPDGVFCAVSASAARP</sequence>
<accession>A0A087AGS9</accession>
<gene>
    <name evidence="1" type="ORF">BCHO_2000</name>
</gene>
<name>A0A087AGS9_9BIFI</name>
<keyword evidence="2" id="KW-1185">Reference proteome</keyword>
<reference evidence="1 2" key="1">
    <citation type="submission" date="2014-03" db="EMBL/GenBank/DDBJ databases">
        <title>Genomics of Bifidobacteria.</title>
        <authorList>
            <person name="Ventura M."/>
            <person name="Milani C."/>
            <person name="Lugli G.A."/>
        </authorList>
    </citation>
    <scope>NUCLEOTIDE SEQUENCE [LARGE SCALE GENOMIC DNA]</scope>
    <source>
        <strain evidence="1 2">LMG 10510</strain>
    </source>
</reference>